<reference evidence="2 3" key="1">
    <citation type="journal article" date="2020" name="Mol. Biol. Evol.">
        <title>Distinct Expression and Methylation Patterns for Genes with Different Fates following a Single Whole-Genome Duplication in Flowering Plants.</title>
        <authorList>
            <person name="Shi T."/>
            <person name="Rahmani R.S."/>
            <person name="Gugger P.F."/>
            <person name="Wang M."/>
            <person name="Li H."/>
            <person name="Zhang Y."/>
            <person name="Li Z."/>
            <person name="Wang Q."/>
            <person name="Van de Peer Y."/>
            <person name="Marchal K."/>
            <person name="Chen J."/>
        </authorList>
    </citation>
    <scope>NUCLEOTIDE SEQUENCE [LARGE SCALE GENOMIC DNA]</scope>
    <source>
        <tissue evidence="2">Leaf</tissue>
    </source>
</reference>
<accession>A0A822Z6S3</accession>
<name>A0A822Z6S3_NELNU</name>
<gene>
    <name evidence="2" type="ORF">HUJ06_013412</name>
</gene>
<proteinExistence type="predicted"/>
<dbReference type="EMBL" id="DUZY01000005">
    <property type="protein sequence ID" value="DAD39089.1"/>
    <property type="molecule type" value="Genomic_DNA"/>
</dbReference>
<keyword evidence="1" id="KW-0812">Transmembrane</keyword>
<keyword evidence="1" id="KW-1133">Transmembrane helix</keyword>
<keyword evidence="3" id="KW-1185">Reference proteome</keyword>
<sequence>MVLEIAAGYVTGFLFHGVLVMLLGFCFMACFLLLPWYCFPDTNHSISYCGVAIAQGSFQFQSTPYSCG</sequence>
<dbReference type="AlphaFoldDB" id="A0A822Z6S3"/>
<feature type="transmembrane region" description="Helical" evidence="1">
    <location>
        <begin position="12"/>
        <end position="37"/>
    </location>
</feature>
<evidence type="ECO:0000313" key="3">
    <source>
        <dbReference type="Proteomes" id="UP000607653"/>
    </source>
</evidence>
<protein>
    <submittedName>
        <fullName evidence="2">Uncharacterized protein</fullName>
    </submittedName>
</protein>
<evidence type="ECO:0000256" key="1">
    <source>
        <dbReference type="SAM" id="Phobius"/>
    </source>
</evidence>
<keyword evidence="1" id="KW-0472">Membrane</keyword>
<dbReference type="Proteomes" id="UP000607653">
    <property type="component" value="Unassembled WGS sequence"/>
</dbReference>
<evidence type="ECO:0000313" key="2">
    <source>
        <dbReference type="EMBL" id="DAD39089.1"/>
    </source>
</evidence>
<comment type="caution">
    <text evidence="2">The sequence shown here is derived from an EMBL/GenBank/DDBJ whole genome shotgun (WGS) entry which is preliminary data.</text>
</comment>
<organism evidence="2 3">
    <name type="scientific">Nelumbo nucifera</name>
    <name type="common">Sacred lotus</name>
    <dbReference type="NCBI Taxonomy" id="4432"/>
    <lineage>
        <taxon>Eukaryota</taxon>
        <taxon>Viridiplantae</taxon>
        <taxon>Streptophyta</taxon>
        <taxon>Embryophyta</taxon>
        <taxon>Tracheophyta</taxon>
        <taxon>Spermatophyta</taxon>
        <taxon>Magnoliopsida</taxon>
        <taxon>Proteales</taxon>
        <taxon>Nelumbonaceae</taxon>
        <taxon>Nelumbo</taxon>
    </lineage>
</organism>